<dbReference type="EMBL" id="CM039170">
    <property type="protein sequence ID" value="KAH9804784.1"/>
    <property type="molecule type" value="Genomic_DNA"/>
</dbReference>
<evidence type="ECO:0000313" key="2">
    <source>
        <dbReference type="Proteomes" id="UP000829398"/>
    </source>
</evidence>
<keyword evidence="2" id="KW-1185">Reference proteome</keyword>
<organism evidence="1 2">
    <name type="scientific">Citrus sinensis</name>
    <name type="common">Sweet orange</name>
    <name type="synonym">Citrus aurantium var. sinensis</name>
    <dbReference type="NCBI Taxonomy" id="2711"/>
    <lineage>
        <taxon>Eukaryota</taxon>
        <taxon>Viridiplantae</taxon>
        <taxon>Streptophyta</taxon>
        <taxon>Embryophyta</taxon>
        <taxon>Tracheophyta</taxon>
        <taxon>Spermatophyta</taxon>
        <taxon>Magnoliopsida</taxon>
        <taxon>eudicotyledons</taxon>
        <taxon>Gunneridae</taxon>
        <taxon>Pentapetalae</taxon>
        <taxon>rosids</taxon>
        <taxon>malvids</taxon>
        <taxon>Sapindales</taxon>
        <taxon>Rutaceae</taxon>
        <taxon>Aurantioideae</taxon>
        <taxon>Citrus</taxon>
    </lineage>
</organism>
<comment type="caution">
    <text evidence="1">The sequence shown here is derived from an EMBL/GenBank/DDBJ whole genome shotgun (WGS) entry which is preliminary data.</text>
</comment>
<proteinExistence type="predicted"/>
<protein>
    <submittedName>
        <fullName evidence="1">Transmembrane protein</fullName>
    </submittedName>
</protein>
<dbReference type="Proteomes" id="UP000829398">
    <property type="component" value="Chromosome 1"/>
</dbReference>
<gene>
    <name evidence="1" type="ORF">KPL71_002227</name>
</gene>
<accession>A0ACB8P4N1</accession>
<evidence type="ECO:0000313" key="1">
    <source>
        <dbReference type="EMBL" id="KAH9804784.1"/>
    </source>
</evidence>
<keyword evidence="1" id="KW-0812">Transmembrane</keyword>
<sequence length="205" mass="22874">MNNMLDTSSPLEALAFNYATFSVFTVVNNLWAWVAVITAAISFWRIRTTSFSDKPDHQQPLIDRNTSGSQLAQPPANTSSAEAAPPCPIPALPPANDVDGVTEGSKYTFYYYEEGQTEGDGDGEATSVVKEWRDDADSDGVSSCVDWRELEGVRMRARIEDMGWYRCQDLTVVNGNVVRLWDERRRRSEKSCCYSSCCAVWSSVD</sequence>
<keyword evidence="1" id="KW-0472">Membrane</keyword>
<reference evidence="2" key="1">
    <citation type="journal article" date="2023" name="Hortic. Res.">
        <title>A chromosome-level phased genome enabling allele-level studies in sweet orange: a case study on citrus Huanglongbing tolerance.</title>
        <authorList>
            <person name="Wu B."/>
            <person name="Yu Q."/>
            <person name="Deng Z."/>
            <person name="Duan Y."/>
            <person name="Luo F."/>
            <person name="Gmitter F. Jr."/>
        </authorList>
    </citation>
    <scope>NUCLEOTIDE SEQUENCE [LARGE SCALE GENOMIC DNA]</scope>
    <source>
        <strain evidence="2">cv. Valencia</strain>
    </source>
</reference>
<name>A0ACB8P4N1_CITSI</name>